<gene>
    <name evidence="11" type="ORF">A9Q84_20830</name>
</gene>
<dbReference type="GO" id="GO:0070497">
    <property type="term" value="F:6-carboxytetrahydropterin synthase activity"/>
    <property type="evidence" value="ECO:0007669"/>
    <property type="project" value="UniProtKB-EC"/>
</dbReference>
<dbReference type="PANTHER" id="PTHR12589">
    <property type="entry name" value="PYRUVOYL TETRAHYDROBIOPTERIN SYNTHASE"/>
    <property type="match status" value="1"/>
</dbReference>
<dbReference type="AlphaFoldDB" id="A0A1Y5F205"/>
<sequence length="144" mass="16422">MNNITAFRKIHFCYGHRVLNHESKCANAHGHNGIIWVHATPNTKLDSLGRVVDFSVLKDIVGGWVDTNWDHTFILNKEDKELMDIKEVLTVNKKVYVCDFNPTAENLANHLLLDICPGLLKDYDVTVTKIVFEETENCKVEVTL</sequence>
<evidence type="ECO:0000256" key="5">
    <source>
        <dbReference type="ARBA" id="ARBA00018141"/>
    </source>
</evidence>
<evidence type="ECO:0000256" key="4">
    <source>
        <dbReference type="ARBA" id="ARBA00012982"/>
    </source>
</evidence>
<evidence type="ECO:0000256" key="6">
    <source>
        <dbReference type="ARBA" id="ARBA00022723"/>
    </source>
</evidence>
<keyword evidence="6" id="KW-0479">Metal-binding</keyword>
<dbReference type="EC" id="4.1.2.50" evidence="4"/>
<dbReference type="PANTHER" id="PTHR12589:SF7">
    <property type="entry name" value="6-PYRUVOYL TETRAHYDROBIOPTERIN SYNTHASE"/>
    <property type="match status" value="1"/>
</dbReference>
<proteinExistence type="inferred from homology"/>
<evidence type="ECO:0000256" key="8">
    <source>
        <dbReference type="ARBA" id="ARBA00023239"/>
    </source>
</evidence>
<organism evidence="11 12">
    <name type="scientific">Halobacteriovorax marinus</name>
    <dbReference type="NCBI Taxonomy" id="97084"/>
    <lineage>
        <taxon>Bacteria</taxon>
        <taxon>Pseudomonadati</taxon>
        <taxon>Bdellovibrionota</taxon>
        <taxon>Bacteriovoracia</taxon>
        <taxon>Bacteriovoracales</taxon>
        <taxon>Halobacteriovoraceae</taxon>
        <taxon>Halobacteriovorax</taxon>
    </lineage>
</organism>
<name>A0A1Y5F205_9BACT</name>
<evidence type="ECO:0000313" key="11">
    <source>
        <dbReference type="EMBL" id="OUR92956.1"/>
    </source>
</evidence>
<evidence type="ECO:0000256" key="9">
    <source>
        <dbReference type="ARBA" id="ARBA00031449"/>
    </source>
</evidence>
<comment type="caution">
    <text evidence="11">The sequence shown here is derived from an EMBL/GenBank/DDBJ whole genome shotgun (WGS) entry which is preliminary data.</text>
</comment>
<protein>
    <recommendedName>
        <fullName evidence="5">6-carboxy-5,6,7,8-tetrahydropterin synthase</fullName>
        <ecNumber evidence="4">4.1.2.50</ecNumber>
    </recommendedName>
    <alternativeName>
        <fullName evidence="9">Queuosine biosynthesis protein QueD</fullName>
    </alternativeName>
</protein>
<comment type="cofactor">
    <cofactor evidence="1">
        <name>Zn(2+)</name>
        <dbReference type="ChEBI" id="CHEBI:29105"/>
    </cofactor>
</comment>
<dbReference type="InterPro" id="IPR007115">
    <property type="entry name" value="6-PTP_synth/QueD"/>
</dbReference>
<evidence type="ECO:0000256" key="10">
    <source>
        <dbReference type="ARBA" id="ARBA00048807"/>
    </source>
</evidence>
<dbReference type="GO" id="GO:0046872">
    <property type="term" value="F:metal ion binding"/>
    <property type="evidence" value="ECO:0007669"/>
    <property type="project" value="UniProtKB-KW"/>
</dbReference>
<dbReference type="EMBL" id="MAAO01000016">
    <property type="protein sequence ID" value="OUR92956.1"/>
    <property type="molecule type" value="Genomic_DNA"/>
</dbReference>
<dbReference type="UniPathway" id="UPA00391"/>
<comment type="similarity">
    <text evidence="3">Belongs to the PTPS family. QueD subfamily.</text>
</comment>
<dbReference type="Pfam" id="PF01242">
    <property type="entry name" value="PTPS"/>
    <property type="match status" value="1"/>
</dbReference>
<evidence type="ECO:0000256" key="1">
    <source>
        <dbReference type="ARBA" id="ARBA00001947"/>
    </source>
</evidence>
<evidence type="ECO:0000256" key="2">
    <source>
        <dbReference type="ARBA" id="ARBA00005061"/>
    </source>
</evidence>
<evidence type="ECO:0000256" key="7">
    <source>
        <dbReference type="ARBA" id="ARBA00022833"/>
    </source>
</evidence>
<keyword evidence="7" id="KW-0862">Zinc</keyword>
<accession>A0A1Y5F205</accession>
<evidence type="ECO:0000256" key="3">
    <source>
        <dbReference type="ARBA" id="ARBA00008900"/>
    </source>
</evidence>
<dbReference type="Proteomes" id="UP000196531">
    <property type="component" value="Unassembled WGS sequence"/>
</dbReference>
<comment type="pathway">
    <text evidence="2">Purine metabolism; 7-cyano-7-deazaguanine biosynthesis.</text>
</comment>
<comment type="catalytic activity">
    <reaction evidence="10">
        <text>7,8-dihydroneopterin 3'-triphosphate + H2O = 6-carboxy-5,6,7,8-tetrahydropterin + triphosphate + acetaldehyde + 2 H(+)</text>
        <dbReference type="Rhea" id="RHEA:27966"/>
        <dbReference type="ChEBI" id="CHEBI:15343"/>
        <dbReference type="ChEBI" id="CHEBI:15377"/>
        <dbReference type="ChEBI" id="CHEBI:15378"/>
        <dbReference type="ChEBI" id="CHEBI:18036"/>
        <dbReference type="ChEBI" id="CHEBI:58462"/>
        <dbReference type="ChEBI" id="CHEBI:61032"/>
        <dbReference type="EC" id="4.1.2.50"/>
    </reaction>
</comment>
<dbReference type="SUPFAM" id="SSF55620">
    <property type="entry name" value="Tetrahydrobiopterin biosynthesis enzymes-like"/>
    <property type="match status" value="1"/>
</dbReference>
<reference evidence="12" key="1">
    <citation type="journal article" date="2017" name="Proc. Natl. Acad. Sci. U.S.A.">
        <title>Simulation of Deepwater Horizon oil plume reveals substrate specialization within a complex community of hydrocarbon-degraders.</title>
        <authorList>
            <person name="Hu P."/>
            <person name="Dubinsky E.A."/>
            <person name="Probst A.J."/>
            <person name="Wang J."/>
            <person name="Sieber C.M.K."/>
            <person name="Tom L.M."/>
            <person name="Gardinali P."/>
            <person name="Banfield J.F."/>
            <person name="Atlas R.M."/>
            <person name="Andersen G.L."/>
        </authorList>
    </citation>
    <scope>NUCLEOTIDE SEQUENCE [LARGE SCALE GENOMIC DNA]</scope>
</reference>
<dbReference type="InterPro" id="IPR038418">
    <property type="entry name" value="6-PTP_synth/QueD_sf"/>
</dbReference>
<evidence type="ECO:0000313" key="12">
    <source>
        <dbReference type="Proteomes" id="UP000196531"/>
    </source>
</evidence>
<dbReference type="Gene3D" id="3.30.479.10">
    <property type="entry name" value="6-pyruvoyl tetrahydropterin synthase/QueD"/>
    <property type="match status" value="1"/>
</dbReference>
<keyword evidence="8" id="KW-0456">Lyase</keyword>